<keyword evidence="4 6" id="KW-1133">Transmembrane helix</keyword>
<comment type="subcellular location">
    <subcellularLocation>
        <location evidence="6">Cell membrane</location>
        <topology evidence="6">Multi-pass membrane protein</topology>
    </subcellularLocation>
    <subcellularLocation>
        <location evidence="1">Membrane</location>
        <topology evidence="1">Multi-pass membrane protein</topology>
    </subcellularLocation>
</comment>
<keyword evidence="3 6" id="KW-0812">Transmembrane</keyword>
<feature type="transmembrane region" description="Helical" evidence="6">
    <location>
        <begin position="152"/>
        <end position="173"/>
    </location>
</feature>
<proteinExistence type="inferred from homology"/>
<dbReference type="PANTHER" id="PTHR30177">
    <property type="entry name" value="GLYCINE BETAINE/L-PROLINE TRANSPORT SYSTEM PERMEASE PROTEIN PROW"/>
    <property type="match status" value="1"/>
</dbReference>
<reference evidence="9 10" key="1">
    <citation type="submission" date="2024-06" db="EMBL/GenBank/DDBJ databases">
        <title>The Natural Products Discovery Center: Release of the First 8490 Sequenced Strains for Exploring Actinobacteria Biosynthetic Diversity.</title>
        <authorList>
            <person name="Kalkreuter E."/>
            <person name="Kautsar S.A."/>
            <person name="Yang D."/>
            <person name="Bader C.D."/>
            <person name="Teijaro C.N."/>
            <person name="Fluegel L."/>
            <person name="Davis C.M."/>
            <person name="Simpson J.R."/>
            <person name="Lauterbach L."/>
            <person name="Steele A.D."/>
            <person name="Gui C."/>
            <person name="Meng S."/>
            <person name="Li G."/>
            <person name="Viehrig K."/>
            <person name="Ye F."/>
            <person name="Su P."/>
            <person name="Kiefer A.F."/>
            <person name="Nichols A."/>
            <person name="Cepeda A.J."/>
            <person name="Yan W."/>
            <person name="Fan B."/>
            <person name="Jiang Y."/>
            <person name="Adhikari A."/>
            <person name="Zheng C.-J."/>
            <person name="Schuster L."/>
            <person name="Cowan T.M."/>
            <person name="Smanski M.J."/>
            <person name="Chevrette M.G."/>
            <person name="De Carvalho L.P.S."/>
            <person name="Shen B."/>
        </authorList>
    </citation>
    <scope>NUCLEOTIDE SEQUENCE [LARGE SCALE GENOMIC DNA]</scope>
    <source>
        <strain evidence="9 10">NPDC053791</strain>
    </source>
</reference>
<feature type="region of interest" description="Disordered" evidence="7">
    <location>
        <begin position="1"/>
        <end position="98"/>
    </location>
</feature>
<evidence type="ECO:0000313" key="9">
    <source>
        <dbReference type="EMBL" id="MEV4925996.1"/>
    </source>
</evidence>
<feature type="compositionally biased region" description="Low complexity" evidence="7">
    <location>
        <begin position="41"/>
        <end position="64"/>
    </location>
</feature>
<dbReference type="Pfam" id="PF00528">
    <property type="entry name" value="BPD_transp_1"/>
    <property type="match status" value="1"/>
</dbReference>
<feature type="transmembrane region" description="Helical" evidence="6">
    <location>
        <begin position="216"/>
        <end position="238"/>
    </location>
</feature>
<comment type="similarity">
    <text evidence="6">Belongs to the binding-protein-dependent transport system permease family.</text>
</comment>
<keyword evidence="5 6" id="KW-0472">Membrane</keyword>
<dbReference type="InterPro" id="IPR051204">
    <property type="entry name" value="ABC_transp_perm/SBD"/>
</dbReference>
<evidence type="ECO:0000259" key="8">
    <source>
        <dbReference type="PROSITE" id="PS50928"/>
    </source>
</evidence>
<evidence type="ECO:0000256" key="3">
    <source>
        <dbReference type="ARBA" id="ARBA00022692"/>
    </source>
</evidence>
<feature type="domain" description="ABC transmembrane type-1" evidence="8">
    <location>
        <begin position="148"/>
        <end position="329"/>
    </location>
</feature>
<sequence length="344" mass="34941">MSGRPGGRARRPDGRHEAGGAALRDAVHPEDAGAAVGPAESGTADDGTASGTDDAPGRAGASGPAAPPGSPPRAAAGGVTAGPDGPSAPPGPPPRTARPRRRITWQKLTILPCFLLALLLATWLWFRGADLDSVARNSIADGNVWLRLRQHVVLTVVSTFFVLVIAIPLGILLTRHRLRPAAPAVIAVANVGQATPAIGLLALLVIWLGIGMQAALVGMVVYAVLPVLANTVAGLRAIDPTLVEAARGIGMSAMGVLRRVELPLAVPLILAGVRTALVLNVGTATLAYFGGGGGLGDLIASGITNQRMPVLVLGSVLTVALALLVDWMASLAELLLRPRGLGAS</sequence>
<name>A0ABV3IZZ2_9ACTN</name>
<accession>A0ABV3IZZ2</accession>
<evidence type="ECO:0000256" key="6">
    <source>
        <dbReference type="RuleBase" id="RU363032"/>
    </source>
</evidence>
<protein>
    <submittedName>
        <fullName evidence="9">ABC transporter permease</fullName>
    </submittedName>
</protein>
<feature type="transmembrane region" description="Helical" evidence="6">
    <location>
        <begin position="264"/>
        <end position="290"/>
    </location>
</feature>
<dbReference type="PANTHER" id="PTHR30177:SF4">
    <property type="entry name" value="OSMOPROTECTANT IMPORT PERMEASE PROTEIN OSMW"/>
    <property type="match status" value="1"/>
</dbReference>
<feature type="compositionally biased region" description="Pro residues" evidence="7">
    <location>
        <begin position="86"/>
        <end position="96"/>
    </location>
</feature>
<evidence type="ECO:0000313" key="10">
    <source>
        <dbReference type="Proteomes" id="UP001552479"/>
    </source>
</evidence>
<evidence type="ECO:0000256" key="5">
    <source>
        <dbReference type="ARBA" id="ARBA00023136"/>
    </source>
</evidence>
<evidence type="ECO:0000256" key="4">
    <source>
        <dbReference type="ARBA" id="ARBA00022989"/>
    </source>
</evidence>
<dbReference type="SUPFAM" id="SSF161098">
    <property type="entry name" value="MetI-like"/>
    <property type="match status" value="1"/>
</dbReference>
<organism evidence="9 10">
    <name type="scientific">Streptomyces roseoverticillatus</name>
    <dbReference type="NCBI Taxonomy" id="66429"/>
    <lineage>
        <taxon>Bacteria</taxon>
        <taxon>Bacillati</taxon>
        <taxon>Actinomycetota</taxon>
        <taxon>Actinomycetes</taxon>
        <taxon>Kitasatosporales</taxon>
        <taxon>Streptomycetaceae</taxon>
        <taxon>Streptomyces</taxon>
    </lineage>
</organism>
<keyword evidence="10" id="KW-1185">Reference proteome</keyword>
<dbReference type="CDD" id="cd06261">
    <property type="entry name" value="TM_PBP2"/>
    <property type="match status" value="1"/>
</dbReference>
<keyword evidence="2 6" id="KW-0813">Transport</keyword>
<feature type="transmembrane region" description="Helical" evidence="6">
    <location>
        <begin position="310"/>
        <end position="329"/>
    </location>
</feature>
<evidence type="ECO:0000256" key="2">
    <source>
        <dbReference type="ARBA" id="ARBA00022448"/>
    </source>
</evidence>
<dbReference type="InterPro" id="IPR035906">
    <property type="entry name" value="MetI-like_sf"/>
</dbReference>
<feature type="transmembrane region" description="Helical" evidence="6">
    <location>
        <begin position="108"/>
        <end position="126"/>
    </location>
</feature>
<feature type="compositionally biased region" description="Low complexity" evidence="7">
    <location>
        <begin position="72"/>
        <end position="85"/>
    </location>
</feature>
<dbReference type="EMBL" id="JBFASG010000028">
    <property type="protein sequence ID" value="MEV4925996.1"/>
    <property type="molecule type" value="Genomic_DNA"/>
</dbReference>
<evidence type="ECO:0000256" key="1">
    <source>
        <dbReference type="ARBA" id="ARBA00004141"/>
    </source>
</evidence>
<dbReference type="Gene3D" id="1.10.3720.10">
    <property type="entry name" value="MetI-like"/>
    <property type="match status" value="1"/>
</dbReference>
<comment type="caution">
    <text evidence="9">The sequence shown here is derived from an EMBL/GenBank/DDBJ whole genome shotgun (WGS) entry which is preliminary data.</text>
</comment>
<feature type="transmembrane region" description="Helical" evidence="6">
    <location>
        <begin position="185"/>
        <end position="210"/>
    </location>
</feature>
<evidence type="ECO:0000256" key="7">
    <source>
        <dbReference type="SAM" id="MobiDB-lite"/>
    </source>
</evidence>
<dbReference type="Proteomes" id="UP001552479">
    <property type="component" value="Unassembled WGS sequence"/>
</dbReference>
<dbReference type="PROSITE" id="PS50928">
    <property type="entry name" value="ABC_TM1"/>
    <property type="match status" value="1"/>
</dbReference>
<dbReference type="InterPro" id="IPR000515">
    <property type="entry name" value="MetI-like"/>
</dbReference>
<gene>
    <name evidence="9" type="ORF">AB0L03_24765</name>
</gene>